<dbReference type="PANTHER" id="PTHR24269">
    <property type="entry name" value="KREMEN PROTEIN"/>
    <property type="match status" value="1"/>
</dbReference>
<dbReference type="SMART" id="SM00321">
    <property type="entry name" value="WSC"/>
    <property type="match status" value="4"/>
</dbReference>
<dbReference type="Pfam" id="PF01822">
    <property type="entry name" value="WSC"/>
    <property type="match status" value="4"/>
</dbReference>
<proteinExistence type="predicted"/>
<accession>A0AAN6TNH6</accession>
<evidence type="ECO:0000256" key="6">
    <source>
        <dbReference type="ARBA" id="ARBA00023180"/>
    </source>
</evidence>
<keyword evidence="6" id="KW-0325">Glycoprotein</keyword>
<feature type="chain" id="PRO_5042929465" evidence="7">
    <location>
        <begin position="25"/>
        <end position="451"/>
    </location>
</feature>
<dbReference type="InterPro" id="IPR002889">
    <property type="entry name" value="WSC_carb-bd"/>
</dbReference>
<reference evidence="9" key="1">
    <citation type="journal article" date="2023" name="Mol. Phylogenet. Evol.">
        <title>Genome-scale phylogeny and comparative genomics of the fungal order Sordariales.</title>
        <authorList>
            <person name="Hensen N."/>
            <person name="Bonometti L."/>
            <person name="Westerberg I."/>
            <person name="Brannstrom I.O."/>
            <person name="Guillou S."/>
            <person name="Cros-Aarteil S."/>
            <person name="Calhoun S."/>
            <person name="Haridas S."/>
            <person name="Kuo A."/>
            <person name="Mondo S."/>
            <person name="Pangilinan J."/>
            <person name="Riley R."/>
            <person name="LaButti K."/>
            <person name="Andreopoulos B."/>
            <person name="Lipzen A."/>
            <person name="Chen C."/>
            <person name="Yan M."/>
            <person name="Daum C."/>
            <person name="Ng V."/>
            <person name="Clum A."/>
            <person name="Steindorff A."/>
            <person name="Ohm R.A."/>
            <person name="Martin F."/>
            <person name="Silar P."/>
            <person name="Natvig D.O."/>
            <person name="Lalanne C."/>
            <person name="Gautier V."/>
            <person name="Ament-Velasquez S.L."/>
            <person name="Kruys A."/>
            <person name="Hutchinson M.I."/>
            <person name="Powell A.J."/>
            <person name="Barry K."/>
            <person name="Miller A.N."/>
            <person name="Grigoriev I.V."/>
            <person name="Debuchy R."/>
            <person name="Gladieux P."/>
            <person name="Hiltunen Thoren M."/>
            <person name="Johannesson H."/>
        </authorList>
    </citation>
    <scope>NUCLEOTIDE SEQUENCE</scope>
    <source>
        <strain evidence="9">CBS 508.74</strain>
    </source>
</reference>
<dbReference type="PROSITE" id="PS51212">
    <property type="entry name" value="WSC"/>
    <property type="match status" value="4"/>
</dbReference>
<evidence type="ECO:0000256" key="4">
    <source>
        <dbReference type="ARBA" id="ARBA00022989"/>
    </source>
</evidence>
<gene>
    <name evidence="9" type="ORF">N656DRAFT_773330</name>
</gene>
<dbReference type="AlphaFoldDB" id="A0AAN6TNH6"/>
<comment type="subcellular location">
    <subcellularLocation>
        <location evidence="1">Membrane</location>
        <topology evidence="1">Single-pass membrane protein</topology>
    </subcellularLocation>
</comment>
<dbReference type="PANTHER" id="PTHR24269:SF16">
    <property type="entry name" value="PROTEIN SLG1"/>
    <property type="match status" value="1"/>
</dbReference>
<keyword evidence="10" id="KW-1185">Reference proteome</keyword>
<organism evidence="9 10">
    <name type="scientific">Canariomyces notabilis</name>
    <dbReference type="NCBI Taxonomy" id="2074819"/>
    <lineage>
        <taxon>Eukaryota</taxon>
        <taxon>Fungi</taxon>
        <taxon>Dikarya</taxon>
        <taxon>Ascomycota</taxon>
        <taxon>Pezizomycotina</taxon>
        <taxon>Sordariomycetes</taxon>
        <taxon>Sordariomycetidae</taxon>
        <taxon>Sordariales</taxon>
        <taxon>Chaetomiaceae</taxon>
        <taxon>Canariomyces</taxon>
    </lineage>
</organism>
<feature type="signal peptide" evidence="7">
    <location>
        <begin position="1"/>
        <end position="24"/>
    </location>
</feature>
<evidence type="ECO:0000256" key="5">
    <source>
        <dbReference type="ARBA" id="ARBA00023136"/>
    </source>
</evidence>
<evidence type="ECO:0000256" key="3">
    <source>
        <dbReference type="ARBA" id="ARBA00022729"/>
    </source>
</evidence>
<evidence type="ECO:0000256" key="2">
    <source>
        <dbReference type="ARBA" id="ARBA00022692"/>
    </source>
</evidence>
<reference evidence="9" key="2">
    <citation type="submission" date="2023-05" db="EMBL/GenBank/DDBJ databases">
        <authorList>
            <consortium name="Lawrence Berkeley National Laboratory"/>
            <person name="Steindorff A."/>
            <person name="Hensen N."/>
            <person name="Bonometti L."/>
            <person name="Westerberg I."/>
            <person name="Brannstrom I.O."/>
            <person name="Guillou S."/>
            <person name="Cros-Aarteil S."/>
            <person name="Calhoun S."/>
            <person name="Haridas S."/>
            <person name="Kuo A."/>
            <person name="Mondo S."/>
            <person name="Pangilinan J."/>
            <person name="Riley R."/>
            <person name="Labutti K."/>
            <person name="Andreopoulos B."/>
            <person name="Lipzen A."/>
            <person name="Chen C."/>
            <person name="Yanf M."/>
            <person name="Daum C."/>
            <person name="Ng V."/>
            <person name="Clum A."/>
            <person name="Ohm R."/>
            <person name="Martin F."/>
            <person name="Silar P."/>
            <person name="Natvig D."/>
            <person name="Lalanne C."/>
            <person name="Gautier V."/>
            <person name="Ament-Velasquez S.L."/>
            <person name="Kruys A."/>
            <person name="Hutchinson M.I."/>
            <person name="Powell A.J."/>
            <person name="Barry K."/>
            <person name="Miller A.N."/>
            <person name="Grigoriev I.V."/>
            <person name="Debuchy R."/>
            <person name="Gladieux P."/>
            <person name="Thoren M.H."/>
            <person name="Johannesson H."/>
        </authorList>
    </citation>
    <scope>NUCLEOTIDE SEQUENCE</scope>
    <source>
        <strain evidence="9">CBS 508.74</strain>
    </source>
</reference>
<dbReference type="Proteomes" id="UP001302812">
    <property type="component" value="Unassembled WGS sequence"/>
</dbReference>
<dbReference type="InterPro" id="IPR051836">
    <property type="entry name" value="Kremen_rcpt"/>
</dbReference>
<feature type="domain" description="WSC" evidence="8">
    <location>
        <begin position="235"/>
        <end position="326"/>
    </location>
</feature>
<dbReference type="RefSeq" id="XP_064674826.1">
    <property type="nucleotide sequence ID" value="XM_064814041.1"/>
</dbReference>
<keyword evidence="4" id="KW-1133">Transmembrane helix</keyword>
<evidence type="ECO:0000256" key="1">
    <source>
        <dbReference type="ARBA" id="ARBA00004167"/>
    </source>
</evidence>
<feature type="domain" description="WSC" evidence="8">
    <location>
        <begin position="36"/>
        <end position="127"/>
    </location>
</feature>
<comment type="caution">
    <text evidence="9">The sequence shown here is derived from an EMBL/GenBank/DDBJ whole genome shotgun (WGS) entry which is preliminary data.</text>
</comment>
<feature type="domain" description="WSC" evidence="8">
    <location>
        <begin position="339"/>
        <end position="428"/>
    </location>
</feature>
<dbReference type="GeneID" id="89938166"/>
<evidence type="ECO:0000259" key="8">
    <source>
        <dbReference type="PROSITE" id="PS51212"/>
    </source>
</evidence>
<keyword evidence="3 7" id="KW-0732">Signal</keyword>
<evidence type="ECO:0000313" key="9">
    <source>
        <dbReference type="EMBL" id="KAK4117256.1"/>
    </source>
</evidence>
<dbReference type="GO" id="GO:0005886">
    <property type="term" value="C:plasma membrane"/>
    <property type="evidence" value="ECO:0007669"/>
    <property type="project" value="TreeGrafter"/>
</dbReference>
<dbReference type="EMBL" id="MU853332">
    <property type="protein sequence ID" value="KAK4117256.1"/>
    <property type="molecule type" value="Genomic_DNA"/>
</dbReference>
<evidence type="ECO:0000256" key="7">
    <source>
        <dbReference type="SAM" id="SignalP"/>
    </source>
</evidence>
<name>A0AAN6TNH6_9PEZI</name>
<sequence>MASISSRAGFRAAVSLACLVAAQAFPHQPYKRLDTSSARGGCFVDNVDGKRALPGASYSSDNSMTIGSCATFCSKFKYFGLEYGIECYCGDSFPTQPAADSDCSFPCSGDSTQTCGAGNRLNVYTNYLYVEPTPATLNVPYVGCFVDEGARALPDNLLGADDMTAQKCAEHCTGYSYFGVEYGRECWCGNKPAKTPAPESECSMRCAGDDSQLCGDKGRINVWGSPVQSPATVGEFQYVGCFTDDLDERSLTGKITYDSAMTLEACAAACDGYSYFGVEYGSQCYCGTDLRPTAQQVSQAECATRCGGDKSNVCGDADRLNVFISQSGKKTPVNLGIIGFSYKSCWTDDGSARSLTGDVLRNNNMTVESCAAFCQGYNYFGVEYASECYCGNELGGAAAHEEDCSQICSGNHGQWCGGSGRLNLYVSGTVTNAQPQTATSASPAQHSTFIA</sequence>
<keyword evidence="5" id="KW-0472">Membrane</keyword>
<protein>
    <submittedName>
        <fullName evidence="9">WSC-domain-containing protein</fullName>
    </submittedName>
</protein>
<keyword evidence="2" id="KW-0812">Transmembrane</keyword>
<feature type="domain" description="WSC" evidence="8">
    <location>
        <begin position="138"/>
        <end position="226"/>
    </location>
</feature>
<evidence type="ECO:0000313" key="10">
    <source>
        <dbReference type="Proteomes" id="UP001302812"/>
    </source>
</evidence>